<accession>A0A7N0TLA8</accession>
<keyword evidence="5" id="KW-1185">Reference proteome</keyword>
<evidence type="ECO:0000256" key="1">
    <source>
        <dbReference type="SAM" id="MobiDB-lite"/>
    </source>
</evidence>
<evidence type="ECO:0000256" key="2">
    <source>
        <dbReference type="SAM" id="Phobius"/>
    </source>
</evidence>
<proteinExistence type="predicted"/>
<feature type="transmembrane region" description="Helical" evidence="2">
    <location>
        <begin position="380"/>
        <end position="398"/>
    </location>
</feature>
<keyword evidence="2" id="KW-0812">Transmembrane</keyword>
<feature type="region of interest" description="Disordered" evidence="1">
    <location>
        <begin position="124"/>
        <end position="144"/>
    </location>
</feature>
<dbReference type="EnsemblPlants" id="Kaladp0039s0711.1.v1.1">
    <property type="protein sequence ID" value="Kaladp0039s0711.1.v1.1"/>
    <property type="gene ID" value="Kaladp0039s0711.v1.1"/>
</dbReference>
<name>A0A7N0TLA8_KALFE</name>
<dbReference type="SUPFAM" id="SSF58113">
    <property type="entry name" value="Apolipoprotein A-I"/>
    <property type="match status" value="1"/>
</dbReference>
<reference evidence="4" key="1">
    <citation type="submission" date="2021-01" db="UniProtKB">
        <authorList>
            <consortium name="EnsemblPlants"/>
        </authorList>
    </citation>
    <scope>IDENTIFICATION</scope>
</reference>
<evidence type="ECO:0000313" key="5">
    <source>
        <dbReference type="Proteomes" id="UP000594263"/>
    </source>
</evidence>
<feature type="signal peptide" evidence="3">
    <location>
        <begin position="1"/>
        <end position="24"/>
    </location>
</feature>
<sequence length="427" mass="48212">MAAVGRWLWLAVLVAVVLCAGVRADGGVGDDVGVRSEGFDSAGLKAEIEQLKSKIHALDLENSKIALDLKHKDVIIYQKDSDIKEKSEKVAQLQSDLAANQRKGANDADEKVANAEARVADLKKQEKDAADARTAHAEKQSNELKSKLEELQKTIDLKQAQIRKTERALKAAEEEIIKIKSEVNSKIEELLEAHGAWLPPWLAAHLVRYQAHWDEHGKPAVDFVFQKALDKKAEAEKWAEPHLEVVTTKWVPAIKEYWLLIVAHVEPHVKLVKAKSIEAFEASKKVVTPHIIKLHEHLDPYYQEAKKVTRPYIEQVASLSKPHVEKVTFALKPYTEVAVKHYGRFLESASIYHSQVQAHVKERLKKHEWTKPFATKEFEWFAASAVLALPVMILFRIFSSACSKKTKQPSKHAHHHGRRKAKRGHQG</sequence>
<keyword evidence="3" id="KW-0732">Signal</keyword>
<keyword evidence="2" id="KW-1133">Transmembrane helix</keyword>
<dbReference type="PANTHER" id="PTHR34360:SF1">
    <property type="entry name" value="OS08G0519400 PROTEIN"/>
    <property type="match status" value="1"/>
</dbReference>
<dbReference type="Gramene" id="Kaladp0039s0711.1.v1.1">
    <property type="protein sequence ID" value="Kaladp0039s0711.1.v1.1"/>
    <property type="gene ID" value="Kaladp0039s0711.v1.1"/>
</dbReference>
<dbReference type="Proteomes" id="UP000594263">
    <property type="component" value="Unplaced"/>
</dbReference>
<evidence type="ECO:0000256" key="3">
    <source>
        <dbReference type="SAM" id="SignalP"/>
    </source>
</evidence>
<dbReference type="OMA" id="VNANHGH"/>
<dbReference type="PANTHER" id="PTHR34360">
    <property type="entry name" value="OS08G0519400 PROTEIN"/>
    <property type="match status" value="1"/>
</dbReference>
<organism evidence="4 5">
    <name type="scientific">Kalanchoe fedtschenkoi</name>
    <name type="common">Lavender scallops</name>
    <name type="synonym">South American air plant</name>
    <dbReference type="NCBI Taxonomy" id="63787"/>
    <lineage>
        <taxon>Eukaryota</taxon>
        <taxon>Viridiplantae</taxon>
        <taxon>Streptophyta</taxon>
        <taxon>Embryophyta</taxon>
        <taxon>Tracheophyta</taxon>
        <taxon>Spermatophyta</taxon>
        <taxon>Magnoliopsida</taxon>
        <taxon>eudicotyledons</taxon>
        <taxon>Gunneridae</taxon>
        <taxon>Pentapetalae</taxon>
        <taxon>Saxifragales</taxon>
        <taxon>Crassulaceae</taxon>
        <taxon>Kalanchoe</taxon>
    </lineage>
</organism>
<feature type="region of interest" description="Disordered" evidence="1">
    <location>
        <begin position="406"/>
        <end position="427"/>
    </location>
</feature>
<dbReference type="AlphaFoldDB" id="A0A7N0TLA8"/>
<keyword evidence="2" id="KW-0472">Membrane</keyword>
<feature type="chain" id="PRO_5029746371" evidence="3">
    <location>
        <begin position="25"/>
        <end position="427"/>
    </location>
</feature>
<protein>
    <submittedName>
        <fullName evidence="4">Uncharacterized protein</fullName>
    </submittedName>
</protein>
<evidence type="ECO:0000313" key="4">
    <source>
        <dbReference type="EnsemblPlants" id="Kaladp0039s0711.1.v1.1"/>
    </source>
</evidence>